<reference evidence="2" key="1">
    <citation type="submission" date="2016-10" db="EMBL/GenBank/DDBJ databases">
        <authorList>
            <person name="Varghese N."/>
            <person name="Submissions S."/>
        </authorList>
    </citation>
    <scope>NUCLEOTIDE SEQUENCE [LARGE SCALE GENOMIC DNA]</scope>
    <source>
        <strain evidence="2">DSM 45237</strain>
    </source>
</reference>
<dbReference type="AlphaFoldDB" id="A0A1H5MXL5"/>
<name>A0A1H5MXL5_9ACTN</name>
<dbReference type="OrthoDB" id="4870610at2"/>
<sequence length="306" mass="33362">MQLPASLLELADEQDGLLTRQQVLAHGLSRSAIRHALGAGGRWQRVLLGVYATFTGPTQNRHRVRAALLHAGPEAVVTGAVACRGYGMRYVPAASEVMLLVPPHVRRAHVPIATIHRVRSVPAARVVRGVPCAPPERSALDAVRGSDRLRDTRATLCEVVQRGLSTPSRLVAEYDRIDPRGLSLARRAIDDVRAGCRSAPECELRDLIGGSRLLGEPAWNVPLPDTADIVPDAQYREARLALEVESQEWHRYGDAPEATERRRARYASLGWRVLPVSPQRLRAEPEVVLAEIEAAVVGVTQGSTVS</sequence>
<dbReference type="RefSeq" id="WP_069114774.1">
    <property type="nucleotide sequence ID" value="NZ_FNUC01000003.1"/>
</dbReference>
<evidence type="ECO:0008006" key="3">
    <source>
        <dbReference type="Google" id="ProtNLM"/>
    </source>
</evidence>
<evidence type="ECO:0000313" key="2">
    <source>
        <dbReference type="Proteomes" id="UP000181980"/>
    </source>
</evidence>
<protein>
    <recommendedName>
        <fullName evidence="3">Transcriptional regulator, AbiEi antitoxin, Type IV TA system</fullName>
    </recommendedName>
</protein>
<proteinExistence type="predicted"/>
<accession>A0A1H5MXL5</accession>
<evidence type="ECO:0000313" key="1">
    <source>
        <dbReference type="EMBL" id="SEE93118.1"/>
    </source>
</evidence>
<gene>
    <name evidence="1" type="ORF">SAMN04488561_3445</name>
</gene>
<dbReference type="STRING" id="561176.SAMN04488561_3445"/>
<organism evidence="1 2">
    <name type="scientific">Jiangella alba</name>
    <dbReference type="NCBI Taxonomy" id="561176"/>
    <lineage>
        <taxon>Bacteria</taxon>
        <taxon>Bacillati</taxon>
        <taxon>Actinomycetota</taxon>
        <taxon>Actinomycetes</taxon>
        <taxon>Jiangellales</taxon>
        <taxon>Jiangellaceae</taxon>
        <taxon>Jiangella</taxon>
    </lineage>
</organism>
<dbReference type="Proteomes" id="UP000181980">
    <property type="component" value="Unassembled WGS sequence"/>
</dbReference>
<dbReference type="EMBL" id="FNUC01000003">
    <property type="protein sequence ID" value="SEE93118.1"/>
    <property type="molecule type" value="Genomic_DNA"/>
</dbReference>
<keyword evidence="2" id="KW-1185">Reference proteome</keyword>